<dbReference type="AlphaFoldDB" id="A0A1H7HWL8"/>
<organism evidence="2 3">
    <name type="scientific">Parapedobacter koreensis</name>
    <dbReference type="NCBI Taxonomy" id="332977"/>
    <lineage>
        <taxon>Bacteria</taxon>
        <taxon>Pseudomonadati</taxon>
        <taxon>Bacteroidota</taxon>
        <taxon>Sphingobacteriia</taxon>
        <taxon>Sphingobacteriales</taxon>
        <taxon>Sphingobacteriaceae</taxon>
        <taxon>Parapedobacter</taxon>
    </lineage>
</organism>
<dbReference type="STRING" id="332977.SAMN05421740_10238"/>
<proteinExistence type="predicted"/>
<accession>A0A1H7HWL8</accession>
<gene>
    <name evidence="2" type="ORF">SAMN05421740_10238</name>
</gene>
<keyword evidence="3" id="KW-1185">Reference proteome</keyword>
<evidence type="ECO:0008006" key="4">
    <source>
        <dbReference type="Google" id="ProtNLM"/>
    </source>
</evidence>
<dbReference type="OrthoDB" id="681054at2"/>
<dbReference type="EMBL" id="FNZR01000002">
    <property type="protein sequence ID" value="SEK54534.1"/>
    <property type="molecule type" value="Genomic_DNA"/>
</dbReference>
<evidence type="ECO:0000256" key="1">
    <source>
        <dbReference type="SAM" id="MobiDB-lite"/>
    </source>
</evidence>
<sequence length="232" mass="25224">MRFIDPDGMAPRYNWDTGQYEEEDGKEVSWEYVGDFLKHNDGFESSVSGDDRPSKTKESNQGLSIGDYLGEVGVGLGIMELGANSWDKYLSTDLYKQGYRRGLNGNYLLTGRNLSLFGQQGMTSASAPMTAIGQIGKGFAFGGTVMGILSAIDDGIGVYKGDLSASRFGYRITGGGISLGMGFIRGAGPLGILVGTEAYVFEKTYDIAAPQMRSSFNQFYRSLINGWLNLKR</sequence>
<dbReference type="RefSeq" id="WP_143053795.1">
    <property type="nucleotide sequence ID" value="NZ_FNZR01000002.1"/>
</dbReference>
<evidence type="ECO:0000313" key="3">
    <source>
        <dbReference type="Proteomes" id="UP000198916"/>
    </source>
</evidence>
<feature type="region of interest" description="Disordered" evidence="1">
    <location>
        <begin position="43"/>
        <end position="62"/>
    </location>
</feature>
<reference evidence="3" key="1">
    <citation type="submission" date="2016-10" db="EMBL/GenBank/DDBJ databases">
        <authorList>
            <person name="Varghese N."/>
            <person name="Submissions S."/>
        </authorList>
    </citation>
    <scope>NUCLEOTIDE SEQUENCE [LARGE SCALE GENOMIC DNA]</scope>
    <source>
        <strain evidence="3">Jip14</strain>
    </source>
</reference>
<dbReference type="Proteomes" id="UP000198916">
    <property type="component" value="Unassembled WGS sequence"/>
</dbReference>
<protein>
    <recommendedName>
        <fullName evidence="4">RHS repeat-associated core domain-containing protein</fullName>
    </recommendedName>
</protein>
<name>A0A1H7HWL8_9SPHI</name>
<feature type="compositionally biased region" description="Basic and acidic residues" evidence="1">
    <location>
        <begin position="49"/>
        <end position="58"/>
    </location>
</feature>
<evidence type="ECO:0000313" key="2">
    <source>
        <dbReference type="EMBL" id="SEK54534.1"/>
    </source>
</evidence>